<dbReference type="Proteomes" id="UP000474676">
    <property type="component" value="Unassembled WGS sequence"/>
</dbReference>
<reference evidence="2 3" key="1">
    <citation type="submission" date="2019-08" db="EMBL/GenBank/DDBJ databases">
        <title>In-depth cultivation of the pig gut microbiome towards novel bacterial diversity and tailored functional studies.</title>
        <authorList>
            <person name="Wylensek D."/>
            <person name="Hitch T.C.A."/>
            <person name="Clavel T."/>
        </authorList>
    </citation>
    <scope>NUCLEOTIDE SEQUENCE [LARGE SCALE GENOMIC DNA]</scope>
    <source>
        <strain evidence="2 3">WCA-MUC-591-APC-3H</strain>
    </source>
</reference>
<keyword evidence="1" id="KW-0472">Membrane</keyword>
<sequence length="228" mass="27077">MKKLKRILLVSICVILASFGLFRLSVYIFDNSTSVKGIEQAKISIIDWDGEGYYVDDYWHTTFDEKSMIKMVKEAGKDMSHRSKWYYAEIEGKFHFRIVYKCLLGLKVTRTYHMDYTELKKLKAFEKLYEAKGFKEKFLLSGTERGKKYCYDENGKKVSKELLKNLDLDFLERKYDQEHFGEEDCEDYSSYSVTLYPKRGDYMDYIAPAIYKTDKHTPKWLKEHGGKY</sequence>
<proteinExistence type="predicted"/>
<dbReference type="AlphaFoldDB" id="A0A6L5Y7U0"/>
<name>A0A6L5Y7U0_9FIRM</name>
<comment type="caution">
    <text evidence="2">The sequence shown here is derived from an EMBL/GenBank/DDBJ whole genome shotgun (WGS) entry which is preliminary data.</text>
</comment>
<feature type="transmembrane region" description="Helical" evidence="1">
    <location>
        <begin position="7"/>
        <end position="29"/>
    </location>
</feature>
<protein>
    <submittedName>
        <fullName evidence="2">Uncharacterized protein</fullName>
    </submittedName>
</protein>
<organism evidence="2 3">
    <name type="scientific">Hornefia butyriciproducens</name>
    <dbReference type="NCBI Taxonomy" id="2652293"/>
    <lineage>
        <taxon>Bacteria</taxon>
        <taxon>Bacillati</taxon>
        <taxon>Bacillota</taxon>
        <taxon>Clostridia</taxon>
        <taxon>Peptostreptococcales</taxon>
        <taxon>Anaerovoracaceae</taxon>
        <taxon>Hornefia</taxon>
    </lineage>
</organism>
<accession>A0A6L5Y7U0</accession>
<evidence type="ECO:0000313" key="2">
    <source>
        <dbReference type="EMBL" id="MST52696.1"/>
    </source>
</evidence>
<dbReference type="RefSeq" id="WP_154575079.1">
    <property type="nucleotide sequence ID" value="NZ_JAXDTB010000011.1"/>
</dbReference>
<dbReference type="EMBL" id="VUMZ01000012">
    <property type="protein sequence ID" value="MST52696.1"/>
    <property type="molecule type" value="Genomic_DNA"/>
</dbReference>
<evidence type="ECO:0000256" key="1">
    <source>
        <dbReference type="SAM" id="Phobius"/>
    </source>
</evidence>
<keyword evidence="3" id="KW-1185">Reference proteome</keyword>
<dbReference type="GeneID" id="303115721"/>
<keyword evidence="1" id="KW-1133">Transmembrane helix</keyword>
<keyword evidence="1" id="KW-0812">Transmembrane</keyword>
<evidence type="ECO:0000313" key="3">
    <source>
        <dbReference type="Proteomes" id="UP000474676"/>
    </source>
</evidence>
<gene>
    <name evidence="2" type="ORF">FYJ64_10345</name>
</gene>